<dbReference type="Proteomes" id="UP000499080">
    <property type="component" value="Unassembled WGS sequence"/>
</dbReference>
<gene>
    <name evidence="1" type="ORF">AVEN_25179_1</name>
</gene>
<protein>
    <submittedName>
        <fullName evidence="1">Uncharacterized protein</fullName>
    </submittedName>
</protein>
<sequence>MVSPQGFPSSWFITNLQKHFRMKENADYGACLMTMFLKRAKVGLYDANTCGTIAYSCPVGTRTCLLRCFCACLVFFQRMREFIGRHVLALCKPTLNVHVSIDDYLASEKKRR</sequence>
<comment type="caution">
    <text evidence="1">The sequence shown here is derived from an EMBL/GenBank/DDBJ whole genome shotgun (WGS) entry which is preliminary data.</text>
</comment>
<evidence type="ECO:0000313" key="1">
    <source>
        <dbReference type="EMBL" id="GBO11437.1"/>
    </source>
</evidence>
<reference evidence="1 2" key="1">
    <citation type="journal article" date="2019" name="Sci. Rep.">
        <title>Orb-weaving spider Araneus ventricosus genome elucidates the spidroin gene catalogue.</title>
        <authorList>
            <person name="Kono N."/>
            <person name="Nakamura H."/>
            <person name="Ohtoshi R."/>
            <person name="Moran D.A.P."/>
            <person name="Shinohara A."/>
            <person name="Yoshida Y."/>
            <person name="Fujiwara M."/>
            <person name="Mori M."/>
            <person name="Tomita M."/>
            <person name="Arakawa K."/>
        </authorList>
    </citation>
    <scope>NUCLEOTIDE SEQUENCE [LARGE SCALE GENOMIC DNA]</scope>
</reference>
<evidence type="ECO:0000313" key="2">
    <source>
        <dbReference type="Proteomes" id="UP000499080"/>
    </source>
</evidence>
<proteinExistence type="predicted"/>
<dbReference type="EMBL" id="BGPR01036294">
    <property type="protein sequence ID" value="GBO11437.1"/>
    <property type="molecule type" value="Genomic_DNA"/>
</dbReference>
<accession>A0A4Y2UIQ4</accession>
<name>A0A4Y2UIQ4_ARAVE</name>
<dbReference type="AlphaFoldDB" id="A0A4Y2UIQ4"/>
<organism evidence="1 2">
    <name type="scientific">Araneus ventricosus</name>
    <name type="common">Orbweaver spider</name>
    <name type="synonym">Epeira ventricosa</name>
    <dbReference type="NCBI Taxonomy" id="182803"/>
    <lineage>
        <taxon>Eukaryota</taxon>
        <taxon>Metazoa</taxon>
        <taxon>Ecdysozoa</taxon>
        <taxon>Arthropoda</taxon>
        <taxon>Chelicerata</taxon>
        <taxon>Arachnida</taxon>
        <taxon>Araneae</taxon>
        <taxon>Araneomorphae</taxon>
        <taxon>Entelegynae</taxon>
        <taxon>Araneoidea</taxon>
        <taxon>Araneidae</taxon>
        <taxon>Araneus</taxon>
    </lineage>
</organism>
<keyword evidence="2" id="KW-1185">Reference proteome</keyword>